<gene>
    <name evidence="10" type="ORF">M438DRAFT_343157</name>
</gene>
<keyword evidence="1" id="KW-0479">Metal-binding</keyword>
<keyword evidence="3" id="KW-0863">Zinc-finger</keyword>
<evidence type="ECO:0000256" key="3">
    <source>
        <dbReference type="ARBA" id="ARBA00022771"/>
    </source>
</evidence>
<feature type="region of interest" description="Disordered" evidence="7">
    <location>
        <begin position="97"/>
        <end position="138"/>
    </location>
</feature>
<feature type="region of interest" description="Disordered" evidence="7">
    <location>
        <begin position="1108"/>
        <end position="1138"/>
    </location>
</feature>
<accession>A0A074XR47</accession>
<evidence type="ECO:0000256" key="1">
    <source>
        <dbReference type="ARBA" id="ARBA00022723"/>
    </source>
</evidence>
<keyword evidence="4" id="KW-0378">Hydrolase</keyword>
<protein>
    <recommendedName>
        <fullName evidence="12">ISWI chromatin-remodeling complex ATPase ISW2</fullName>
    </recommendedName>
</protein>
<dbReference type="SMART" id="SM00490">
    <property type="entry name" value="HELICc"/>
    <property type="match status" value="1"/>
</dbReference>
<dbReference type="InterPro" id="IPR027417">
    <property type="entry name" value="P-loop_NTPase"/>
</dbReference>
<dbReference type="InterPro" id="IPR049730">
    <property type="entry name" value="SNF2/RAD54-like_C"/>
</dbReference>
<dbReference type="GO" id="GO:0005524">
    <property type="term" value="F:ATP binding"/>
    <property type="evidence" value="ECO:0007669"/>
    <property type="project" value="InterPro"/>
</dbReference>
<keyword evidence="5" id="KW-0862">Zinc</keyword>
<evidence type="ECO:0000256" key="5">
    <source>
        <dbReference type="ARBA" id="ARBA00022833"/>
    </source>
</evidence>
<evidence type="ECO:0000256" key="7">
    <source>
        <dbReference type="SAM" id="MobiDB-lite"/>
    </source>
</evidence>
<dbReference type="HOGENOM" id="CLU_000315_32_0_1"/>
<evidence type="ECO:0000256" key="6">
    <source>
        <dbReference type="ARBA" id="ARBA00022840"/>
    </source>
</evidence>
<feature type="region of interest" description="Disordered" evidence="7">
    <location>
        <begin position="1165"/>
        <end position="1202"/>
    </location>
</feature>
<dbReference type="CDD" id="cd18793">
    <property type="entry name" value="SF2_C_SNF"/>
    <property type="match status" value="1"/>
</dbReference>
<dbReference type="GeneID" id="40747225"/>
<keyword evidence="6" id="KW-0067">ATP-binding</keyword>
<dbReference type="OrthoDB" id="448448at2759"/>
<dbReference type="InterPro" id="IPR001650">
    <property type="entry name" value="Helicase_C-like"/>
</dbReference>
<dbReference type="SUPFAM" id="SSF57903">
    <property type="entry name" value="FYVE/PHD zinc finger"/>
    <property type="match status" value="1"/>
</dbReference>
<dbReference type="InterPro" id="IPR000330">
    <property type="entry name" value="SNF2_N"/>
</dbReference>
<dbReference type="GO" id="GO:0016787">
    <property type="term" value="F:hydrolase activity"/>
    <property type="evidence" value="ECO:0007669"/>
    <property type="project" value="UniProtKB-KW"/>
</dbReference>
<keyword evidence="2" id="KW-0547">Nucleotide-binding</keyword>
<dbReference type="SMART" id="SM00249">
    <property type="entry name" value="PHD"/>
    <property type="match status" value="1"/>
</dbReference>
<dbReference type="Gene3D" id="3.30.40.10">
    <property type="entry name" value="Zinc/RING finger domain, C3HC4 (zinc finger)"/>
    <property type="match status" value="1"/>
</dbReference>
<dbReference type="Proteomes" id="UP000030706">
    <property type="component" value="Unassembled WGS sequence"/>
</dbReference>
<evidence type="ECO:0008006" key="12">
    <source>
        <dbReference type="Google" id="ProtNLM"/>
    </source>
</evidence>
<feature type="region of interest" description="Disordered" evidence="7">
    <location>
        <begin position="786"/>
        <end position="812"/>
    </location>
</feature>
<dbReference type="Pfam" id="PF00176">
    <property type="entry name" value="SNF2-rel_dom"/>
    <property type="match status" value="1"/>
</dbReference>
<dbReference type="PROSITE" id="PS51192">
    <property type="entry name" value="HELICASE_ATP_BIND_1"/>
    <property type="match status" value="1"/>
</dbReference>
<dbReference type="CDD" id="cd20805">
    <property type="entry name" value="C1_DGK_rpt2"/>
    <property type="match status" value="1"/>
</dbReference>
<dbReference type="PANTHER" id="PTHR10799">
    <property type="entry name" value="SNF2/RAD54 HELICASE FAMILY"/>
    <property type="match status" value="1"/>
</dbReference>
<dbReference type="Gene3D" id="3.40.50.10810">
    <property type="entry name" value="Tandem AAA-ATPase domain"/>
    <property type="match status" value="1"/>
</dbReference>
<dbReference type="SUPFAM" id="SSF52540">
    <property type="entry name" value="P-loop containing nucleoside triphosphate hydrolases"/>
    <property type="match status" value="2"/>
</dbReference>
<evidence type="ECO:0000313" key="11">
    <source>
        <dbReference type="Proteomes" id="UP000030706"/>
    </source>
</evidence>
<feature type="compositionally biased region" description="Basic residues" evidence="7">
    <location>
        <begin position="1192"/>
        <end position="1202"/>
    </location>
</feature>
<dbReference type="EMBL" id="KL584976">
    <property type="protein sequence ID" value="KEQ88053.1"/>
    <property type="molecule type" value="Genomic_DNA"/>
</dbReference>
<feature type="domain" description="Helicase C-terminal" evidence="9">
    <location>
        <begin position="632"/>
        <end position="801"/>
    </location>
</feature>
<proteinExistence type="predicted"/>
<dbReference type="PROSITE" id="PS51194">
    <property type="entry name" value="HELICASE_CTER"/>
    <property type="match status" value="1"/>
</dbReference>
<dbReference type="InterPro" id="IPR011011">
    <property type="entry name" value="Znf_FYVE_PHD"/>
</dbReference>
<dbReference type="STRING" id="1043002.A0A074XR47"/>
<dbReference type="Gene3D" id="3.40.50.300">
    <property type="entry name" value="P-loop containing nucleotide triphosphate hydrolases"/>
    <property type="match status" value="1"/>
</dbReference>
<dbReference type="InterPro" id="IPR038718">
    <property type="entry name" value="SNF2-like_sf"/>
</dbReference>
<keyword evidence="11" id="KW-1185">Reference proteome</keyword>
<dbReference type="InterPro" id="IPR013083">
    <property type="entry name" value="Znf_RING/FYVE/PHD"/>
</dbReference>
<dbReference type="AlphaFoldDB" id="A0A074XR47"/>
<dbReference type="CDD" id="cd17919">
    <property type="entry name" value="DEXHc_Snf"/>
    <property type="match status" value="1"/>
</dbReference>
<evidence type="ECO:0000259" key="9">
    <source>
        <dbReference type="PROSITE" id="PS51194"/>
    </source>
</evidence>
<evidence type="ECO:0000256" key="4">
    <source>
        <dbReference type="ARBA" id="ARBA00022801"/>
    </source>
</evidence>
<organism evidence="10 11">
    <name type="scientific">Aureobasidium pullulans EXF-150</name>
    <dbReference type="NCBI Taxonomy" id="1043002"/>
    <lineage>
        <taxon>Eukaryota</taxon>
        <taxon>Fungi</taxon>
        <taxon>Dikarya</taxon>
        <taxon>Ascomycota</taxon>
        <taxon>Pezizomycotina</taxon>
        <taxon>Dothideomycetes</taxon>
        <taxon>Dothideomycetidae</taxon>
        <taxon>Dothideales</taxon>
        <taxon>Saccotheciaceae</taxon>
        <taxon>Aureobasidium</taxon>
    </lineage>
</organism>
<feature type="domain" description="Helicase ATP-binding" evidence="8">
    <location>
        <begin position="244"/>
        <end position="441"/>
    </location>
</feature>
<dbReference type="InterPro" id="IPR014001">
    <property type="entry name" value="Helicase_ATP-bd"/>
</dbReference>
<dbReference type="Pfam" id="PF00271">
    <property type="entry name" value="Helicase_C"/>
    <property type="match status" value="1"/>
</dbReference>
<feature type="compositionally biased region" description="Polar residues" evidence="7">
    <location>
        <begin position="113"/>
        <end position="122"/>
    </location>
</feature>
<dbReference type="SMART" id="SM00487">
    <property type="entry name" value="DEXDc"/>
    <property type="match status" value="1"/>
</dbReference>
<reference evidence="10 11" key="1">
    <citation type="journal article" date="2014" name="BMC Genomics">
        <title>Genome sequencing of four Aureobasidium pullulans varieties: biotechnological potential, stress tolerance, and description of new species.</title>
        <authorList>
            <person name="Gostin Ar C."/>
            <person name="Ohm R.A."/>
            <person name="Kogej T."/>
            <person name="Sonjak S."/>
            <person name="Turk M."/>
            <person name="Zajc J."/>
            <person name="Zalar P."/>
            <person name="Grube M."/>
            <person name="Sun H."/>
            <person name="Han J."/>
            <person name="Sharma A."/>
            <person name="Chiniquy J."/>
            <person name="Ngan C.Y."/>
            <person name="Lipzen A."/>
            <person name="Barry K."/>
            <person name="Grigoriev I.V."/>
            <person name="Gunde-Cimerman N."/>
        </authorList>
    </citation>
    <scope>NUCLEOTIDE SEQUENCE [LARGE SCALE GENOMIC DNA]</scope>
    <source>
        <strain evidence="10 11">EXF-150</strain>
    </source>
</reference>
<dbReference type="InterPro" id="IPR001965">
    <property type="entry name" value="Znf_PHD"/>
</dbReference>
<evidence type="ECO:0000256" key="2">
    <source>
        <dbReference type="ARBA" id="ARBA00022741"/>
    </source>
</evidence>
<sequence length="1202" mass="134666">MADQSPAPKRQRLSASGLLSMFKPRQRPLPVPMSPAQPTSQTSPVNHMRAEDLPQTESSSNTKSENEDTAVVHILDDDDGDMLSNIDVKSPIKLNAITPTRSLPPRAARTKVEYNSRTPKSTTPRRKSKRQQIADNRVMDSDMITDEVASPKARAKAPRVVKTDTVRNRVRDDIATTTRAKRDAFLVHHKDYFLPLLPSSNYISKLLAEGTHQEYVPFTPISKQPAGVVATMKPYQLTGLSFLANMYENAMPCILGDEMGLGKTLQTLSLIQHLEETHPSPVGIARPYLVVCPLSVLRSWCDEARKWTPGLKVLRFHGTNSERDEVKLMASGATDRYGNATGRNKSKMGEISAPTNEDSGTVFDIMVTTYETFVSESAWLKRAFPWRYCILDEGHKIKNDKTNIALALQGLQAEHRLLLTGTPLQNDLHEMWALLHWLYPSVFTEKTADLFKEAFNIGRGQVDSKFMDYARHLLELVMIRRMKSSAGVDLGLPTKSEVLLYIPLTPVQRFWYTRLLTKAGGTLLDDIFGNVQQKEHDALIQDVAEDAQLDHIKNAVDNDFNNQSRALIEQAISNEASGEKDTSAYKKLMNIVMQLRKACITPYMIKGAEPEPYNLGDHIMHASGKFIVLSKLIDELVIKQKKKILIFSGFTSALNYTEDLLLTKGSNGHGAPFRHVRLDGGTQRALRNLQIRLFNDPSSAEKVMLISTRAGGLGLNLTAASDVIFLDEDWNPQVTLQAEARSHRIGQTKPVTVYKLLSSGTVEEQMMGRIRKKMYLSAKITESMRDLHGPDELSRSNGAEQDESSMDNGPELGFSQLKSLIRRGATTLSHPEIDVNEMVTWDLETIIEKCKDKPIDPHVNGESEEATEKEWLAKMERVESAVLDGVRYQKEINKKTADGPVLSRADRRADKNTTVMVDGYAINKESMNCKAWEAVPTFAGKDPRLAEPKREKAAPVPHQEICQSCFDGGEIYLCSACPRSYHLKCLSKQYQAKAKSKMNFHCSQHDCHDCGKSTANAGGLIYRCRWCHKGFCEDCLDPDADLLGDTLPEYEVLGYPIKRNAYYVHCTECKESEQDPEFGALITSMTEQYSREYTELIQSQQANYIDNTRGGAEAPMPPSRDESMTDGITLESSGQATPLDVARLGKRRMEFMDLTEDDDDVIRLTQGNIGKMQPDPTPDDEIKTEATMSNKRPSKAKKRRTH</sequence>
<dbReference type="GO" id="GO:0008270">
    <property type="term" value="F:zinc ion binding"/>
    <property type="evidence" value="ECO:0007669"/>
    <property type="project" value="UniProtKB-KW"/>
</dbReference>
<evidence type="ECO:0000259" key="8">
    <source>
        <dbReference type="PROSITE" id="PS51192"/>
    </source>
</evidence>
<evidence type="ECO:0000313" key="10">
    <source>
        <dbReference type="EMBL" id="KEQ88053.1"/>
    </source>
</evidence>
<dbReference type="RefSeq" id="XP_029764240.1">
    <property type="nucleotide sequence ID" value="XM_029904919.1"/>
</dbReference>
<feature type="region of interest" description="Disordered" evidence="7">
    <location>
        <begin position="1"/>
        <end position="68"/>
    </location>
</feature>
<feature type="compositionally biased region" description="Polar residues" evidence="7">
    <location>
        <begin position="36"/>
        <end position="45"/>
    </location>
</feature>
<name>A0A074XR47_AURPU</name>